<dbReference type="EMBL" id="GEVI01015372">
    <property type="protein sequence ID" value="JAU16948.1"/>
    <property type="molecule type" value="Transcribed_RNA"/>
</dbReference>
<accession>A0A1J3DJI2</accession>
<protein>
    <submittedName>
        <fullName evidence="1">Uncharacterized protein</fullName>
    </submittedName>
</protein>
<organism evidence="1">
    <name type="scientific">Noccaea caerulescens</name>
    <name type="common">Alpine penny-cress</name>
    <name type="synonym">Thlaspi caerulescens</name>
    <dbReference type="NCBI Taxonomy" id="107243"/>
    <lineage>
        <taxon>Eukaryota</taxon>
        <taxon>Viridiplantae</taxon>
        <taxon>Streptophyta</taxon>
        <taxon>Embryophyta</taxon>
        <taxon>Tracheophyta</taxon>
        <taxon>Spermatophyta</taxon>
        <taxon>Magnoliopsida</taxon>
        <taxon>eudicotyledons</taxon>
        <taxon>Gunneridae</taxon>
        <taxon>Pentapetalae</taxon>
        <taxon>rosids</taxon>
        <taxon>malvids</taxon>
        <taxon>Brassicales</taxon>
        <taxon>Brassicaceae</taxon>
        <taxon>Coluteocarpeae</taxon>
        <taxon>Noccaea</taxon>
    </lineage>
</organism>
<evidence type="ECO:0000313" key="1">
    <source>
        <dbReference type="EMBL" id="JAU16948.1"/>
    </source>
</evidence>
<dbReference type="AlphaFoldDB" id="A0A1J3DJI2"/>
<proteinExistence type="predicted"/>
<reference evidence="1" key="1">
    <citation type="submission" date="2016-07" db="EMBL/GenBank/DDBJ databases">
        <title>De novo transcriptome assembly of four accessions of the metal hyperaccumulator plant Noccaea caerulescens.</title>
        <authorList>
            <person name="Blande D."/>
            <person name="Halimaa P."/>
            <person name="Tervahauta A.I."/>
            <person name="Aarts M.G."/>
            <person name="Karenlampi S.O."/>
        </authorList>
    </citation>
    <scope>NUCLEOTIDE SEQUENCE</scope>
</reference>
<name>A0A1J3DJI2_NOCCA</name>
<dbReference type="PANTHER" id="PTHR37705:SF1">
    <property type="entry name" value="TRANSMEMBRANE PROTEIN"/>
    <property type="match status" value="1"/>
</dbReference>
<sequence length="69" mass="7977">MLIKRIELCIVFVKIGMEFVVVVAEAIKNVLRQQINHRTPMPPPHLLHRRGLLPYPPSYPSPFLFGFLP</sequence>
<gene>
    <name evidence="1" type="ORF">GA_TR9774_c54_g1_i1_g.31254</name>
</gene>
<dbReference type="PANTHER" id="PTHR37705">
    <property type="entry name" value="BNAA08G11710D PROTEIN"/>
    <property type="match status" value="1"/>
</dbReference>